<name>A0ABV8XAH4_9GAMM</name>
<gene>
    <name evidence="9" type="ORF">ACFO0E_05385</name>
</gene>
<evidence type="ECO:0000256" key="5">
    <source>
        <dbReference type="ARBA" id="ARBA00022989"/>
    </source>
</evidence>
<dbReference type="PANTHER" id="PTHR40074">
    <property type="entry name" value="O-ACETYLTRANSFERASE WECH"/>
    <property type="match status" value="1"/>
</dbReference>
<keyword evidence="4 7" id="KW-0812">Transmembrane</keyword>
<evidence type="ECO:0000256" key="6">
    <source>
        <dbReference type="ARBA" id="ARBA00023136"/>
    </source>
</evidence>
<feature type="transmembrane region" description="Helical" evidence="7">
    <location>
        <begin position="333"/>
        <end position="355"/>
    </location>
</feature>
<keyword evidence="3" id="KW-1003">Cell membrane</keyword>
<feature type="transmembrane region" description="Helical" evidence="7">
    <location>
        <begin position="91"/>
        <end position="110"/>
    </location>
</feature>
<evidence type="ECO:0000256" key="2">
    <source>
        <dbReference type="ARBA" id="ARBA00007400"/>
    </source>
</evidence>
<keyword evidence="9" id="KW-0012">Acyltransferase</keyword>
<comment type="similarity">
    <text evidence="2">Belongs to the acyltransferase 3 family.</text>
</comment>
<feature type="domain" description="Acyltransferase 3" evidence="8">
    <location>
        <begin position="13"/>
        <end position="352"/>
    </location>
</feature>
<evidence type="ECO:0000313" key="10">
    <source>
        <dbReference type="Proteomes" id="UP001596015"/>
    </source>
</evidence>
<accession>A0ABV8XAH4</accession>
<keyword evidence="5 7" id="KW-1133">Transmembrane helix</keyword>
<feature type="transmembrane region" description="Helical" evidence="7">
    <location>
        <begin position="59"/>
        <end position="79"/>
    </location>
</feature>
<proteinExistence type="inferred from homology"/>
<dbReference type="EMBL" id="JBHSEO010000020">
    <property type="protein sequence ID" value="MFC4415844.1"/>
    <property type="molecule type" value="Genomic_DNA"/>
</dbReference>
<dbReference type="PANTHER" id="PTHR40074:SF2">
    <property type="entry name" value="O-ACETYLTRANSFERASE WECH"/>
    <property type="match status" value="1"/>
</dbReference>
<evidence type="ECO:0000259" key="8">
    <source>
        <dbReference type="Pfam" id="PF01757"/>
    </source>
</evidence>
<evidence type="ECO:0000256" key="1">
    <source>
        <dbReference type="ARBA" id="ARBA00004651"/>
    </source>
</evidence>
<feature type="transmembrane region" description="Helical" evidence="7">
    <location>
        <begin position="267"/>
        <end position="287"/>
    </location>
</feature>
<evidence type="ECO:0000256" key="4">
    <source>
        <dbReference type="ARBA" id="ARBA00022692"/>
    </source>
</evidence>
<dbReference type="Proteomes" id="UP001596015">
    <property type="component" value="Unassembled WGS sequence"/>
</dbReference>
<evidence type="ECO:0000256" key="7">
    <source>
        <dbReference type="SAM" id="Phobius"/>
    </source>
</evidence>
<reference evidence="10" key="1">
    <citation type="journal article" date="2019" name="Int. J. Syst. Evol. Microbiol.">
        <title>The Global Catalogue of Microorganisms (GCM) 10K type strain sequencing project: providing services to taxonomists for standard genome sequencing and annotation.</title>
        <authorList>
            <consortium name="The Broad Institute Genomics Platform"/>
            <consortium name="The Broad Institute Genome Sequencing Center for Infectious Disease"/>
            <person name="Wu L."/>
            <person name="Ma J."/>
        </authorList>
    </citation>
    <scope>NUCLEOTIDE SEQUENCE [LARGE SCALE GENOMIC DNA]</scope>
    <source>
        <strain evidence="10">CCUG 49679</strain>
    </source>
</reference>
<protein>
    <submittedName>
        <fullName evidence="9">Acyltransferase family protein</fullName>
    </submittedName>
</protein>
<organism evidence="9 10">
    <name type="scientific">Chromohalobacter beijerinckii</name>
    <dbReference type="NCBI Taxonomy" id="86179"/>
    <lineage>
        <taxon>Bacteria</taxon>
        <taxon>Pseudomonadati</taxon>
        <taxon>Pseudomonadota</taxon>
        <taxon>Gammaproteobacteria</taxon>
        <taxon>Oceanospirillales</taxon>
        <taxon>Halomonadaceae</taxon>
        <taxon>Chromohalobacter</taxon>
    </lineage>
</organism>
<comment type="caution">
    <text evidence="9">The sequence shown here is derived from an EMBL/GenBank/DDBJ whole genome shotgun (WGS) entry which is preliminary data.</text>
</comment>
<keyword evidence="9" id="KW-0808">Transferase</keyword>
<feature type="transmembrane region" description="Helical" evidence="7">
    <location>
        <begin position="232"/>
        <end position="255"/>
    </location>
</feature>
<evidence type="ECO:0000313" key="9">
    <source>
        <dbReference type="EMBL" id="MFC4415844.1"/>
    </source>
</evidence>
<evidence type="ECO:0000256" key="3">
    <source>
        <dbReference type="ARBA" id="ARBA00022475"/>
    </source>
</evidence>
<dbReference type="Pfam" id="PF01757">
    <property type="entry name" value="Acyl_transf_3"/>
    <property type="match status" value="1"/>
</dbReference>
<dbReference type="RefSeq" id="WP_246894067.1">
    <property type="nucleotide sequence ID" value="NZ_JAKGAK010000005.1"/>
</dbReference>
<comment type="subcellular location">
    <subcellularLocation>
        <location evidence="1">Cell membrane</location>
        <topology evidence="1">Multi-pass membrane protein</topology>
    </subcellularLocation>
</comment>
<sequence length="371" mass="42082">MHQSYWERDQVNEFIRVLRPVLVLLICAVHTPFILGYTANVTALDAPQMLLSVYTKDVLARSAVPLLSVISGYLAFFSYKKYGYRQFITKKVKIVLIPFIVTNIVTLILFKLAEEFTNTPVPALQGVVGIMSTLKGIFGIDRLPINGPLYFLRDLFLICCCVTVIDMIARCRFVVICVCVALLYLNFQNSGLIMRWGEQPIAILYRVDMVFFFLLGYFFSVQGIKPRKIDNYTAFVSVLFYGLTMLSVAIAISLIKPAMANYLEYRWSIGFLALCFLPAFMTLTHMFRETSVYQLLLRLSPYSFMMFLTHLIFAVIFTGAVSNLDINITLTSALLWQIVFFGVYLAGCIAFAIAVRKSLIAARRFLPSKAT</sequence>
<keyword evidence="6 7" id="KW-0472">Membrane</keyword>
<dbReference type="InterPro" id="IPR002656">
    <property type="entry name" value="Acyl_transf_3_dom"/>
</dbReference>
<dbReference type="GO" id="GO:0016746">
    <property type="term" value="F:acyltransferase activity"/>
    <property type="evidence" value="ECO:0007669"/>
    <property type="project" value="UniProtKB-KW"/>
</dbReference>
<feature type="transmembrane region" description="Helical" evidence="7">
    <location>
        <begin position="203"/>
        <end position="220"/>
    </location>
</feature>
<keyword evidence="10" id="KW-1185">Reference proteome</keyword>
<feature type="transmembrane region" description="Helical" evidence="7">
    <location>
        <begin position="21"/>
        <end position="39"/>
    </location>
</feature>
<feature type="transmembrane region" description="Helical" evidence="7">
    <location>
        <begin position="299"/>
        <end position="321"/>
    </location>
</feature>
<feature type="transmembrane region" description="Helical" evidence="7">
    <location>
        <begin position="155"/>
        <end position="183"/>
    </location>
</feature>